<gene>
    <name evidence="1" type="ORF">TbgDal_VII6995</name>
</gene>
<evidence type="ECO:0000313" key="2">
    <source>
        <dbReference type="Proteomes" id="UP000002316"/>
    </source>
</evidence>
<accession>C9ZTS2</accession>
<dbReference type="EMBL" id="FN554970">
    <property type="protein sequence ID" value="CBH12808.1"/>
    <property type="molecule type" value="Genomic_DNA"/>
</dbReference>
<protein>
    <submittedName>
        <fullName evidence="1">Uncharacterized protein</fullName>
    </submittedName>
</protein>
<name>C9ZTS2_TRYB9</name>
<dbReference type="RefSeq" id="XP_011775087.1">
    <property type="nucleotide sequence ID" value="XM_011776785.1"/>
</dbReference>
<dbReference type="GeneID" id="23862980"/>
<evidence type="ECO:0000313" key="1">
    <source>
        <dbReference type="EMBL" id="CBH12808.1"/>
    </source>
</evidence>
<dbReference type="AlphaFoldDB" id="C9ZTS2"/>
<sequence length="115" mass="13090">MPKGKTLRMCEPQAIPAATKCSFGQIQRKDGAPIKQFGRHPPTTKIGSDIDHWCAHKCPFPEKVQGECARQKEEVSRIEKGGSKEIRLPGLERWPCGVTHLLWRRNDNLRKYGKI</sequence>
<organism evidence="1 2">
    <name type="scientific">Trypanosoma brucei gambiense (strain MHOM/CI/86/DAL972)</name>
    <dbReference type="NCBI Taxonomy" id="679716"/>
    <lineage>
        <taxon>Eukaryota</taxon>
        <taxon>Discoba</taxon>
        <taxon>Euglenozoa</taxon>
        <taxon>Kinetoplastea</taxon>
        <taxon>Metakinetoplastina</taxon>
        <taxon>Trypanosomatida</taxon>
        <taxon>Trypanosomatidae</taxon>
        <taxon>Trypanosoma</taxon>
    </lineage>
</organism>
<proteinExistence type="predicted"/>
<reference evidence="2" key="1">
    <citation type="journal article" date="2010" name="PLoS Negl. Trop. Dis.">
        <title>The genome sequence of Trypanosoma brucei gambiense, causative agent of chronic human african trypanosomiasis.</title>
        <authorList>
            <person name="Jackson A.P."/>
            <person name="Sanders M."/>
            <person name="Berry A."/>
            <person name="McQuillan J."/>
            <person name="Aslett M.A."/>
            <person name="Quail M.A."/>
            <person name="Chukualim B."/>
            <person name="Capewell P."/>
            <person name="MacLeod A."/>
            <person name="Melville S.E."/>
            <person name="Gibson W."/>
            <person name="Barry J.D."/>
            <person name="Berriman M."/>
            <person name="Hertz-Fowler C."/>
        </authorList>
    </citation>
    <scope>NUCLEOTIDE SEQUENCE [LARGE SCALE GENOMIC DNA]</scope>
    <source>
        <strain evidence="2">MHOM/CI/86/DAL972</strain>
    </source>
</reference>
<dbReference type="Proteomes" id="UP000002316">
    <property type="component" value="Chromosome 7"/>
</dbReference>
<dbReference type="KEGG" id="tbg:TbgDal_VII6995"/>